<proteinExistence type="predicted"/>
<dbReference type="InterPro" id="IPR036322">
    <property type="entry name" value="WD40_repeat_dom_sf"/>
</dbReference>
<feature type="compositionally biased region" description="Polar residues" evidence="1">
    <location>
        <begin position="158"/>
        <end position="167"/>
    </location>
</feature>
<dbReference type="Gene3D" id="2.130.10.10">
    <property type="entry name" value="YVTN repeat-like/Quinoprotein amine dehydrogenase"/>
    <property type="match status" value="1"/>
</dbReference>
<evidence type="ECO:0000313" key="2">
    <source>
        <dbReference type="EMBL" id="CAE6415786.1"/>
    </source>
</evidence>
<name>A0A8H3AFM8_9AGAM</name>
<protein>
    <submittedName>
        <fullName evidence="2">Uncharacterized protein</fullName>
    </submittedName>
</protein>
<feature type="non-terminal residue" evidence="2">
    <location>
        <position position="173"/>
    </location>
</feature>
<dbReference type="InterPro" id="IPR015943">
    <property type="entry name" value="WD40/YVTN_repeat-like_dom_sf"/>
</dbReference>
<organism evidence="2 3">
    <name type="scientific">Rhizoctonia solani</name>
    <dbReference type="NCBI Taxonomy" id="456999"/>
    <lineage>
        <taxon>Eukaryota</taxon>
        <taxon>Fungi</taxon>
        <taxon>Dikarya</taxon>
        <taxon>Basidiomycota</taxon>
        <taxon>Agaricomycotina</taxon>
        <taxon>Agaricomycetes</taxon>
        <taxon>Cantharellales</taxon>
        <taxon>Ceratobasidiaceae</taxon>
        <taxon>Rhizoctonia</taxon>
    </lineage>
</organism>
<dbReference type="Proteomes" id="UP000663853">
    <property type="component" value="Unassembled WGS sequence"/>
</dbReference>
<feature type="compositionally biased region" description="Low complexity" evidence="1">
    <location>
        <begin position="127"/>
        <end position="136"/>
    </location>
</feature>
<dbReference type="EMBL" id="CAJMXA010000096">
    <property type="protein sequence ID" value="CAE6415786.1"/>
    <property type="molecule type" value="Genomic_DNA"/>
</dbReference>
<evidence type="ECO:0000256" key="1">
    <source>
        <dbReference type="SAM" id="MobiDB-lite"/>
    </source>
</evidence>
<feature type="region of interest" description="Disordered" evidence="1">
    <location>
        <begin position="118"/>
        <end position="173"/>
    </location>
</feature>
<comment type="caution">
    <text evidence="2">The sequence shown here is derived from an EMBL/GenBank/DDBJ whole genome shotgun (WGS) entry which is preliminary data.</text>
</comment>
<reference evidence="2" key="1">
    <citation type="submission" date="2021-01" db="EMBL/GenBank/DDBJ databases">
        <authorList>
            <person name="Kaushik A."/>
        </authorList>
    </citation>
    <scope>NUCLEOTIDE SEQUENCE</scope>
    <source>
        <strain evidence="2">AG6-10EEA</strain>
    </source>
</reference>
<accession>A0A8H3AFM8</accession>
<gene>
    <name evidence="2" type="ORF">RDB_LOCUS6212</name>
</gene>
<sequence>TEEGNYALVSYENKAPPQAWRIDKILREGKQRLVLAHTYFTKDPVDFAGPSYFGGFKDKFVLAASKSGEIYIWERSSGVLLYSFKAPDQELTHLARNHESSGGLMFASAADDGMVRIWTTTDPASPPRSQSSEPQQVDSPDPLRQEYRSGSPGPSGIHTITTSTSDENFGIMG</sequence>
<dbReference type="SUPFAM" id="SSF50978">
    <property type="entry name" value="WD40 repeat-like"/>
    <property type="match status" value="1"/>
</dbReference>
<evidence type="ECO:0000313" key="3">
    <source>
        <dbReference type="Proteomes" id="UP000663853"/>
    </source>
</evidence>
<dbReference type="AlphaFoldDB" id="A0A8H3AFM8"/>